<evidence type="ECO:0000313" key="2">
    <source>
        <dbReference type="EMBL" id="MDO7847544.1"/>
    </source>
</evidence>
<organism evidence="2 3">
    <name type="scientific">Hymenobacter mellowenesis</name>
    <dbReference type="NCBI Taxonomy" id="3063995"/>
    <lineage>
        <taxon>Bacteria</taxon>
        <taxon>Pseudomonadati</taxon>
        <taxon>Bacteroidota</taxon>
        <taxon>Cytophagia</taxon>
        <taxon>Cytophagales</taxon>
        <taxon>Hymenobacteraceae</taxon>
        <taxon>Hymenobacter</taxon>
    </lineage>
</organism>
<dbReference type="RefSeq" id="WP_305012220.1">
    <property type="nucleotide sequence ID" value="NZ_JAUQSX010000007.1"/>
</dbReference>
<protein>
    <recommendedName>
        <fullName evidence="4">Lipoprotein</fullName>
    </recommendedName>
</protein>
<evidence type="ECO:0000313" key="3">
    <source>
        <dbReference type="Proteomes" id="UP001167796"/>
    </source>
</evidence>
<evidence type="ECO:0000256" key="1">
    <source>
        <dbReference type="SAM" id="SignalP"/>
    </source>
</evidence>
<dbReference type="EMBL" id="JAUQSX010000007">
    <property type="protein sequence ID" value="MDO7847544.1"/>
    <property type="molecule type" value="Genomic_DNA"/>
</dbReference>
<keyword evidence="3" id="KW-1185">Reference proteome</keyword>
<proteinExistence type="predicted"/>
<keyword evidence="1" id="KW-0732">Signal</keyword>
<reference evidence="2" key="1">
    <citation type="submission" date="2023-07" db="EMBL/GenBank/DDBJ databases">
        <authorList>
            <person name="Kim M.K."/>
        </authorList>
    </citation>
    <scope>NUCLEOTIDE SEQUENCE</scope>
    <source>
        <strain evidence="2">M29</strain>
    </source>
</reference>
<feature type="chain" id="PRO_5047374486" description="Lipoprotein" evidence="1">
    <location>
        <begin position="27"/>
        <end position="180"/>
    </location>
</feature>
<feature type="signal peptide" evidence="1">
    <location>
        <begin position="1"/>
        <end position="26"/>
    </location>
</feature>
<gene>
    <name evidence="2" type="ORF">Q5H92_14335</name>
</gene>
<evidence type="ECO:0008006" key="4">
    <source>
        <dbReference type="Google" id="ProtNLM"/>
    </source>
</evidence>
<name>A0ABT9ACG1_9BACT</name>
<sequence>MKQFYYRTKFAASVLATSLGINLASCGENCENYNCTPCTETENLVVRIETDSRTAGSFTSAEVAGAYLVRYARPGFATPLDTIRTGICGPNLFCAVNLQYLPLPVANGAGPALVYLNYNYRFVLPRVNRSYDLTDLDVADRPGGPGCCSCAMNLRRRAVLNGVAVADDGAGAGNGIVLRR</sequence>
<accession>A0ABT9ACG1</accession>
<comment type="caution">
    <text evidence="2">The sequence shown here is derived from an EMBL/GenBank/DDBJ whole genome shotgun (WGS) entry which is preliminary data.</text>
</comment>
<dbReference type="Proteomes" id="UP001167796">
    <property type="component" value="Unassembled WGS sequence"/>
</dbReference>